<proteinExistence type="predicted"/>
<reference evidence="1" key="1">
    <citation type="journal article" date="2020" name="Nature">
        <title>Giant virus diversity and host interactions through global metagenomics.</title>
        <authorList>
            <person name="Schulz F."/>
            <person name="Roux S."/>
            <person name="Paez-Espino D."/>
            <person name="Jungbluth S."/>
            <person name="Walsh D.A."/>
            <person name="Denef V.J."/>
            <person name="McMahon K.D."/>
            <person name="Konstantinidis K.T."/>
            <person name="Eloe-Fadrosh E.A."/>
            <person name="Kyrpides N.C."/>
            <person name="Woyke T."/>
        </authorList>
    </citation>
    <scope>NUCLEOTIDE SEQUENCE</scope>
    <source>
        <strain evidence="1">GVMAG-S-ERX556022-25</strain>
    </source>
</reference>
<dbReference type="AlphaFoldDB" id="A0A6C0AXD7"/>
<protein>
    <submittedName>
        <fullName evidence="1">Uncharacterized protein</fullName>
    </submittedName>
</protein>
<accession>A0A6C0AXD7</accession>
<sequence length="89" mass="9712">MTIINIRGNNNEVNAILNSMDTSLNDYKDISDNLNTGTATIDFSDNFFYILDISGNYHQANIVQDSSGSVLTYGSETINNNNLSGVTVI</sequence>
<dbReference type="EMBL" id="MN738809">
    <property type="protein sequence ID" value="QHS84504.1"/>
    <property type="molecule type" value="Genomic_DNA"/>
</dbReference>
<evidence type="ECO:0000313" key="1">
    <source>
        <dbReference type="EMBL" id="QHS84504.1"/>
    </source>
</evidence>
<name>A0A6C0AXD7_9ZZZZ</name>
<organism evidence="1">
    <name type="scientific">viral metagenome</name>
    <dbReference type="NCBI Taxonomy" id="1070528"/>
    <lineage>
        <taxon>unclassified sequences</taxon>
        <taxon>metagenomes</taxon>
        <taxon>organismal metagenomes</taxon>
    </lineage>
</organism>